<proteinExistence type="predicted"/>
<evidence type="ECO:0000313" key="2">
    <source>
        <dbReference type="Proteomes" id="UP000537718"/>
    </source>
</evidence>
<evidence type="ECO:0000313" key="1">
    <source>
        <dbReference type="EMBL" id="MBB5620884.1"/>
    </source>
</evidence>
<dbReference type="RefSeq" id="WP_183866894.1">
    <property type="nucleotide sequence ID" value="NZ_JACHCF010000004.1"/>
</dbReference>
<dbReference type="AlphaFoldDB" id="A0A7W8YSC3"/>
<dbReference type="EMBL" id="JACHCF010000004">
    <property type="protein sequence ID" value="MBB5620884.1"/>
    <property type="molecule type" value="Genomic_DNA"/>
</dbReference>
<dbReference type="Proteomes" id="UP000537718">
    <property type="component" value="Unassembled WGS sequence"/>
</dbReference>
<sequence length="239" mass="28960">MENLHEEIKILKRIKERLDKLMCDRATPVEIRSNSLYECIVKDEQLRRLFRNQTMFNQFLRRQHNNDILKQIIPNYRVDTSTYIHYQWYFFKEINKAVEKGKCVETFGSRLTYKKNDLKVIASDGTKFRSNQEKIIYENLLKCNYLTIEYEFRILINGEKRFVDFKILNRLTEQTYFWEHFGVTNSSEYSDSMTERIAWYKKNDFNSVEDGGTIIFTIYSGWKEFQRDIDSYVKLISSR</sequence>
<gene>
    <name evidence="1" type="ORF">HDE69_001937</name>
</gene>
<accession>A0A7W8YSC3</accession>
<organism evidence="1 2">
    <name type="scientific">Pedobacter cryoconitis</name>
    <dbReference type="NCBI Taxonomy" id="188932"/>
    <lineage>
        <taxon>Bacteria</taxon>
        <taxon>Pseudomonadati</taxon>
        <taxon>Bacteroidota</taxon>
        <taxon>Sphingobacteriia</taxon>
        <taxon>Sphingobacteriales</taxon>
        <taxon>Sphingobacteriaceae</taxon>
        <taxon>Pedobacter</taxon>
    </lineage>
</organism>
<reference evidence="1 2" key="1">
    <citation type="submission" date="2020-08" db="EMBL/GenBank/DDBJ databases">
        <title>Genomic Encyclopedia of Type Strains, Phase IV (KMG-V): Genome sequencing to study the core and pangenomes of soil and plant-associated prokaryotes.</title>
        <authorList>
            <person name="Whitman W."/>
        </authorList>
    </citation>
    <scope>NUCLEOTIDE SEQUENCE [LARGE SCALE GENOMIC DNA]</scope>
    <source>
        <strain evidence="1 2">MP7CTX6</strain>
    </source>
</reference>
<protein>
    <submittedName>
        <fullName evidence="1">Uncharacterized protein</fullName>
    </submittedName>
</protein>
<name>A0A7W8YSC3_9SPHI</name>
<comment type="caution">
    <text evidence="1">The sequence shown here is derived from an EMBL/GenBank/DDBJ whole genome shotgun (WGS) entry which is preliminary data.</text>
</comment>